<dbReference type="Pfam" id="PF10518">
    <property type="entry name" value="TAT_signal"/>
    <property type="match status" value="1"/>
</dbReference>
<accession>A0A1I1YB06</accession>
<protein>
    <submittedName>
        <fullName evidence="1">Uncharacterized conserved protein, DUF1501 family</fullName>
    </submittedName>
</protein>
<dbReference type="InterPro" id="IPR010869">
    <property type="entry name" value="DUF1501"/>
</dbReference>
<dbReference type="PROSITE" id="PS51318">
    <property type="entry name" value="TAT"/>
    <property type="match status" value="1"/>
</dbReference>
<dbReference type="InterPro" id="IPR006311">
    <property type="entry name" value="TAT_signal"/>
</dbReference>
<dbReference type="RefSeq" id="WP_096329931.1">
    <property type="nucleotide sequence ID" value="NZ_FOMX01000009.1"/>
</dbReference>
<keyword evidence="2" id="KW-1185">Reference proteome</keyword>
<proteinExistence type="predicted"/>
<gene>
    <name evidence="1" type="ORF">SAMN02745121_03288</name>
</gene>
<dbReference type="OrthoDB" id="238140at2"/>
<evidence type="ECO:0000313" key="2">
    <source>
        <dbReference type="Proteomes" id="UP000199400"/>
    </source>
</evidence>
<name>A0A1I1YB06_9BACT</name>
<organism evidence="1 2">
    <name type="scientific">Nannocystis exedens</name>
    <dbReference type="NCBI Taxonomy" id="54"/>
    <lineage>
        <taxon>Bacteria</taxon>
        <taxon>Pseudomonadati</taxon>
        <taxon>Myxococcota</taxon>
        <taxon>Polyangia</taxon>
        <taxon>Nannocystales</taxon>
        <taxon>Nannocystaceae</taxon>
        <taxon>Nannocystis</taxon>
    </lineage>
</organism>
<dbReference type="InterPro" id="IPR019546">
    <property type="entry name" value="TAT_signal_bac_arc"/>
</dbReference>
<dbReference type="Proteomes" id="UP000199400">
    <property type="component" value="Unassembled WGS sequence"/>
</dbReference>
<sequence>MDRRSFLKIAAGTGLAVALPRHARAALPPYKGPFYVMISARGGWDPVYLCDPKPKGTFNRHYDYDPADPTAIGDIHYADIPVPANLVTDPMSLPYLMKNADFFAKYASKMVVINGLNMATNNHDRGVVTIWSGRGDGGYPNFAALVAATRAPEHPLAFISGGGYSGTGNLIPVTRLNSVTSFRKLAEPNRVNPADPNNTTTYLHEDTFARIAQAQQERLAAFKAKQNLPKIEAAAGQLYLARGNLDLLSSVALPDTLIDMPNEMGDLERMAQQTQLAMAAFTAGLAVGVNLELGGFDTHANHDTVQVRQLAKLLWGIDYVMSQAALAGIDSNLIVMVGSDFGRGKGYNGMDQGSGKDHWPVSSALFLSGNPGLLGGGGRVIGATTEAEQLPIGINPDTLELDESEDGIILTAPHVHLALRELAGVAESPAAKKFGIVTDMLPLFG</sequence>
<dbReference type="Pfam" id="PF07394">
    <property type="entry name" value="DUF1501"/>
    <property type="match status" value="1"/>
</dbReference>
<dbReference type="STRING" id="54.SAMN02745121_03288"/>
<reference evidence="2" key="1">
    <citation type="submission" date="2016-10" db="EMBL/GenBank/DDBJ databases">
        <authorList>
            <person name="Varghese N."/>
            <person name="Submissions S."/>
        </authorList>
    </citation>
    <scope>NUCLEOTIDE SEQUENCE [LARGE SCALE GENOMIC DNA]</scope>
    <source>
        <strain evidence="2">ATCC 25963</strain>
    </source>
</reference>
<dbReference type="EMBL" id="FOMX01000009">
    <property type="protein sequence ID" value="SFE16787.1"/>
    <property type="molecule type" value="Genomic_DNA"/>
</dbReference>
<dbReference type="AlphaFoldDB" id="A0A1I1YB06"/>
<evidence type="ECO:0000313" key="1">
    <source>
        <dbReference type="EMBL" id="SFE16787.1"/>
    </source>
</evidence>